<keyword evidence="1" id="KW-0472">Membrane</keyword>
<keyword evidence="4" id="KW-1185">Reference proteome</keyword>
<dbReference type="Pfam" id="PF13588">
    <property type="entry name" value="HSDR_N_2"/>
    <property type="match status" value="1"/>
</dbReference>
<dbReference type="GO" id="GO:0003676">
    <property type="term" value="F:nucleic acid binding"/>
    <property type="evidence" value="ECO:0007669"/>
    <property type="project" value="InterPro"/>
</dbReference>
<feature type="transmembrane region" description="Helical" evidence="1">
    <location>
        <begin position="197"/>
        <end position="216"/>
    </location>
</feature>
<name>A0A6I6JUS6_9BACT</name>
<dbReference type="EMBL" id="CP046401">
    <property type="protein sequence ID" value="QGY44830.1"/>
    <property type="molecule type" value="Genomic_DNA"/>
</dbReference>
<accession>A0A6I6JUS6</accession>
<dbReference type="KEGG" id="mcos:GM418_14485"/>
<keyword evidence="1" id="KW-0812">Transmembrane</keyword>
<dbReference type="InterPro" id="IPR011856">
    <property type="entry name" value="tRNA_endonuc-like_dom_sf"/>
</dbReference>
<proteinExistence type="predicted"/>
<organism evidence="3 4">
    <name type="scientific">Maribellus comscasis</name>
    <dbReference type="NCBI Taxonomy" id="2681766"/>
    <lineage>
        <taxon>Bacteria</taxon>
        <taxon>Pseudomonadati</taxon>
        <taxon>Bacteroidota</taxon>
        <taxon>Bacteroidia</taxon>
        <taxon>Marinilabiliales</taxon>
        <taxon>Prolixibacteraceae</taxon>
        <taxon>Maribellus</taxon>
    </lineage>
</organism>
<evidence type="ECO:0000256" key="1">
    <source>
        <dbReference type="SAM" id="Phobius"/>
    </source>
</evidence>
<evidence type="ECO:0000313" key="3">
    <source>
        <dbReference type="EMBL" id="QGY44830.1"/>
    </source>
</evidence>
<gene>
    <name evidence="3" type="ORF">GM418_14485</name>
</gene>
<keyword evidence="1" id="KW-1133">Transmembrane helix</keyword>
<evidence type="ECO:0000313" key="4">
    <source>
        <dbReference type="Proteomes" id="UP000428260"/>
    </source>
</evidence>
<dbReference type="AlphaFoldDB" id="A0A6I6JUS6"/>
<sequence>MINGKYYSEDFLGILKDKQFSSEDELRDYLEDQLPKKLNISASLIVKEQTLTAGGGGYFSERADLVILNQNRDPIVIIELKKKLTDGSSKTAAIRQLKNYCQRAGVAYGIVLAPNYCRIFQFHGERATSEENYLPELSTIKRPEEKDINAIKGELEKVNRKLDTISRREIERASLPSGGHINHARRNQEKPPSTSNFWVWIGFATIGFLIVVYSLGYSKLGDKGGESNTNEKTATTCNIKGNISKDGKKIYHTPDSPWYAKTVISTSFGERWFCTEQEAENAGFRKWQSR</sequence>
<reference evidence="3 4" key="1">
    <citation type="submission" date="2019-11" db="EMBL/GenBank/DDBJ databases">
        <authorList>
            <person name="Zheng R.K."/>
            <person name="Sun C.M."/>
        </authorList>
    </citation>
    <scope>NUCLEOTIDE SEQUENCE [LARGE SCALE GENOMIC DNA]</scope>
    <source>
        <strain evidence="3 4">WC007</strain>
    </source>
</reference>
<evidence type="ECO:0000259" key="2">
    <source>
        <dbReference type="Pfam" id="PF13588"/>
    </source>
</evidence>
<dbReference type="Proteomes" id="UP000428260">
    <property type="component" value="Chromosome"/>
</dbReference>
<feature type="domain" description="Type I restriction enzyme R protein N-terminal" evidence="2">
    <location>
        <begin position="23"/>
        <end position="122"/>
    </location>
</feature>
<dbReference type="Gene3D" id="3.40.1350.10">
    <property type="match status" value="1"/>
</dbReference>
<protein>
    <recommendedName>
        <fullName evidence="2">Type I restriction enzyme R protein N-terminal domain-containing protein</fullName>
    </recommendedName>
</protein>
<dbReference type="RefSeq" id="WP_158867509.1">
    <property type="nucleotide sequence ID" value="NZ_CP046401.1"/>
</dbReference>
<dbReference type="InterPro" id="IPR029464">
    <property type="entry name" value="HSDR_N"/>
</dbReference>